<evidence type="ECO:0000313" key="2">
    <source>
        <dbReference type="EMBL" id="TKK84062.1"/>
    </source>
</evidence>
<evidence type="ECO:0000259" key="1">
    <source>
        <dbReference type="Pfam" id="PF09118"/>
    </source>
</evidence>
<dbReference type="PANTHER" id="PTHR32208:SF21">
    <property type="entry name" value="LOW QUALITY PROTEIN: ALDEHYDE OXIDASE GLOX-LIKE"/>
    <property type="match status" value="1"/>
</dbReference>
<dbReference type="OrthoDB" id="535891at2"/>
<proteinExistence type="predicted"/>
<dbReference type="Pfam" id="PF09118">
    <property type="entry name" value="GO-like_E_set"/>
    <property type="match status" value="1"/>
</dbReference>
<keyword evidence="3" id="KW-1185">Reference proteome</keyword>
<dbReference type="SUPFAM" id="SSF50965">
    <property type="entry name" value="Galactose oxidase, central domain"/>
    <property type="match status" value="1"/>
</dbReference>
<dbReference type="AlphaFoldDB" id="A0A4U3M707"/>
<evidence type="ECO:0000313" key="3">
    <source>
        <dbReference type="Proteomes" id="UP000308705"/>
    </source>
</evidence>
<dbReference type="Gene3D" id="2.130.10.80">
    <property type="entry name" value="Galactose oxidase/kelch, beta-propeller"/>
    <property type="match status" value="1"/>
</dbReference>
<dbReference type="SUPFAM" id="SSF81296">
    <property type="entry name" value="E set domains"/>
    <property type="match status" value="1"/>
</dbReference>
<dbReference type="RefSeq" id="WP_137250709.1">
    <property type="nucleotide sequence ID" value="NZ_SZQA01000038.1"/>
</dbReference>
<dbReference type="InterPro" id="IPR011043">
    <property type="entry name" value="Gal_Oxase/kelch_b-propeller"/>
</dbReference>
<comment type="caution">
    <text evidence="2">The sequence shown here is derived from an EMBL/GenBank/DDBJ whole genome shotgun (WGS) entry which is preliminary data.</text>
</comment>
<feature type="domain" description="Galactose oxidase-like Early set" evidence="1">
    <location>
        <begin position="105"/>
        <end position="199"/>
    </location>
</feature>
<dbReference type="PANTHER" id="PTHR32208">
    <property type="entry name" value="SECRETED PROTEIN-RELATED"/>
    <property type="match status" value="1"/>
</dbReference>
<dbReference type="InterPro" id="IPR037293">
    <property type="entry name" value="Gal_Oxidase_central_sf"/>
</dbReference>
<dbReference type="EMBL" id="SZQA01000038">
    <property type="protein sequence ID" value="TKK84062.1"/>
    <property type="molecule type" value="Genomic_DNA"/>
</dbReference>
<dbReference type="GO" id="GO:0005975">
    <property type="term" value="P:carbohydrate metabolic process"/>
    <property type="evidence" value="ECO:0007669"/>
    <property type="project" value="UniProtKB-ARBA"/>
</dbReference>
<accession>A0A4U3M707</accession>
<organism evidence="2 3">
    <name type="scientific">Herbidospora galbida</name>
    <dbReference type="NCBI Taxonomy" id="2575442"/>
    <lineage>
        <taxon>Bacteria</taxon>
        <taxon>Bacillati</taxon>
        <taxon>Actinomycetota</taxon>
        <taxon>Actinomycetes</taxon>
        <taxon>Streptosporangiales</taxon>
        <taxon>Streptosporangiaceae</taxon>
        <taxon>Herbidospora</taxon>
    </lineage>
</organism>
<dbReference type="InterPro" id="IPR014756">
    <property type="entry name" value="Ig_E-set"/>
</dbReference>
<dbReference type="InterPro" id="IPR015202">
    <property type="entry name" value="GO-like_E_set"/>
</dbReference>
<sequence>MRFNSNLVLLPSGEALLCNGVEKVEDDDTAVLEPELLKKAGSGWEWDQGAFPRASVPRNYHSTALLMPDGRVFTGGGNINAKPGGRDVRRLNLEIYEPWYVCRNRPRLLNVPERVSHGERLSVDVRGPEPITRLALIRCGSATHAFNSDQRYLGLVAHETGPGRYSAEVPSAVVAVPGYYLLFACTAGNVPSKGVFIRVGR</sequence>
<name>A0A4U3M707_9ACTN</name>
<protein>
    <submittedName>
        <fullName evidence="2">DUF1929 domain-containing protein</fullName>
    </submittedName>
</protein>
<dbReference type="Proteomes" id="UP000308705">
    <property type="component" value="Unassembled WGS sequence"/>
</dbReference>
<reference evidence="2 3" key="1">
    <citation type="submission" date="2019-04" db="EMBL/GenBank/DDBJ databases">
        <title>Herbidospora sp. NEAU-GS14.nov., a novel actinomycete isolated from soil.</title>
        <authorList>
            <person name="Han L."/>
        </authorList>
    </citation>
    <scope>NUCLEOTIDE SEQUENCE [LARGE SCALE GENOMIC DNA]</scope>
    <source>
        <strain evidence="2 3">NEAU-GS14</strain>
    </source>
</reference>
<dbReference type="InterPro" id="IPR013783">
    <property type="entry name" value="Ig-like_fold"/>
</dbReference>
<gene>
    <name evidence="2" type="ORF">FDA94_31550</name>
</gene>
<dbReference type="Gene3D" id="2.60.40.10">
    <property type="entry name" value="Immunoglobulins"/>
    <property type="match status" value="1"/>
</dbReference>
<dbReference type="CDD" id="cd02851">
    <property type="entry name" value="E_set_GO_C"/>
    <property type="match status" value="1"/>
</dbReference>